<protein>
    <recommendedName>
        <fullName evidence="3">DUF4219 domain-containing protein</fullName>
    </recommendedName>
</protein>
<sequence length="300" mass="34777">MGDNIAQIVGDKLNKDNYHIWLYRMENFLMEKGLWGLVNGGDECPELPENLNAEEQKEYKTWIEKSRKALDWISICISESFVLHIMKASPLKEAWEIVHKNMQNLHSVWGGNRSITDYVAEIRKITDDLASINGKIEDDDMVLVMVNRREPMRGTMPDFDELVALCMREVKHGLNASGSGNSSDHAFFEHRESGSSRGVHLLEMQTQWICEEVEEDQTREAEEDHRHLGTVIIVASMAILRKIIIMSRIVKEEEKLTNLNVKGRATIKKQIHKEEKCMHDLEERLREGGERFQLLELCYR</sequence>
<keyword evidence="2" id="KW-1185">Reference proteome</keyword>
<gene>
    <name evidence="1" type="ORF">KP509_23G066700</name>
</gene>
<comment type="caution">
    <text evidence="1">The sequence shown here is derived from an EMBL/GenBank/DDBJ whole genome shotgun (WGS) entry which is preliminary data.</text>
</comment>
<organism evidence="1 2">
    <name type="scientific">Ceratopteris richardii</name>
    <name type="common">Triangle waterfern</name>
    <dbReference type="NCBI Taxonomy" id="49495"/>
    <lineage>
        <taxon>Eukaryota</taxon>
        <taxon>Viridiplantae</taxon>
        <taxon>Streptophyta</taxon>
        <taxon>Embryophyta</taxon>
        <taxon>Tracheophyta</taxon>
        <taxon>Polypodiopsida</taxon>
        <taxon>Polypodiidae</taxon>
        <taxon>Polypodiales</taxon>
        <taxon>Pteridineae</taxon>
        <taxon>Pteridaceae</taxon>
        <taxon>Parkerioideae</taxon>
        <taxon>Ceratopteris</taxon>
    </lineage>
</organism>
<dbReference type="EMBL" id="CM035428">
    <property type="protein sequence ID" value="KAH7302312.1"/>
    <property type="molecule type" value="Genomic_DNA"/>
</dbReference>
<dbReference type="OrthoDB" id="693186at2759"/>
<evidence type="ECO:0000313" key="1">
    <source>
        <dbReference type="EMBL" id="KAH7302312.1"/>
    </source>
</evidence>
<proteinExistence type="predicted"/>
<dbReference type="Proteomes" id="UP000825935">
    <property type="component" value="Chromosome 23"/>
</dbReference>
<dbReference type="PANTHER" id="PTHR47481:SF14">
    <property type="entry name" value="RETROTRANSPOSON COPIA-LIKE N-TERMINAL DOMAIN-CONTAINING PROTEIN"/>
    <property type="match status" value="1"/>
</dbReference>
<evidence type="ECO:0008006" key="3">
    <source>
        <dbReference type="Google" id="ProtNLM"/>
    </source>
</evidence>
<evidence type="ECO:0000313" key="2">
    <source>
        <dbReference type="Proteomes" id="UP000825935"/>
    </source>
</evidence>
<dbReference type="Pfam" id="PF14223">
    <property type="entry name" value="Retrotran_gag_2"/>
    <property type="match status" value="1"/>
</dbReference>
<dbReference type="PANTHER" id="PTHR47481">
    <property type="match status" value="1"/>
</dbReference>
<reference evidence="1 2" key="1">
    <citation type="submission" date="2021-08" db="EMBL/GenBank/DDBJ databases">
        <title>WGS assembly of Ceratopteris richardii.</title>
        <authorList>
            <person name="Marchant D.B."/>
            <person name="Chen G."/>
            <person name="Jenkins J."/>
            <person name="Shu S."/>
            <person name="Leebens-Mack J."/>
            <person name="Grimwood J."/>
            <person name="Schmutz J."/>
            <person name="Soltis P."/>
            <person name="Soltis D."/>
            <person name="Chen Z.-H."/>
        </authorList>
    </citation>
    <scope>NUCLEOTIDE SEQUENCE [LARGE SCALE GENOMIC DNA]</scope>
    <source>
        <strain evidence="1">Whitten #5841</strain>
        <tissue evidence="1">Leaf</tissue>
    </source>
</reference>
<dbReference type="AlphaFoldDB" id="A0A8T2S1D7"/>
<name>A0A8T2S1D7_CERRI</name>
<accession>A0A8T2S1D7</accession>